<accession>A0ACC2AYH3</accession>
<protein>
    <submittedName>
        <fullName evidence="1">Uncharacterized protein</fullName>
    </submittedName>
</protein>
<dbReference type="EMBL" id="CM055109">
    <property type="protein sequence ID" value="KAJ7522541.1"/>
    <property type="molecule type" value="Genomic_DNA"/>
</dbReference>
<keyword evidence="2" id="KW-1185">Reference proteome</keyword>
<gene>
    <name evidence="1" type="ORF">O6H91_18G016000</name>
</gene>
<organism evidence="1 2">
    <name type="scientific">Diphasiastrum complanatum</name>
    <name type="common">Issler's clubmoss</name>
    <name type="synonym">Lycopodium complanatum</name>
    <dbReference type="NCBI Taxonomy" id="34168"/>
    <lineage>
        <taxon>Eukaryota</taxon>
        <taxon>Viridiplantae</taxon>
        <taxon>Streptophyta</taxon>
        <taxon>Embryophyta</taxon>
        <taxon>Tracheophyta</taxon>
        <taxon>Lycopodiopsida</taxon>
        <taxon>Lycopodiales</taxon>
        <taxon>Lycopodiaceae</taxon>
        <taxon>Lycopodioideae</taxon>
        <taxon>Diphasiastrum</taxon>
    </lineage>
</organism>
<evidence type="ECO:0000313" key="1">
    <source>
        <dbReference type="EMBL" id="KAJ7522541.1"/>
    </source>
</evidence>
<proteinExistence type="predicted"/>
<evidence type="ECO:0000313" key="2">
    <source>
        <dbReference type="Proteomes" id="UP001162992"/>
    </source>
</evidence>
<sequence length="231" mass="25712">MTRNGCLLCAPLVAESVDEMLSKMRAAKKNGGDVVELRVDYIQGFVPETDLPRLISGRVLPVIVTYRPKWEGGNFEGDEVFRVEALRKAISLGADVELQIGCVCRFQQLLWYWDPRGSLVGFWHQHLVVIHNTGFQDIGYNAIYVPYLVDDMAEFLEVYSGSDFSGFSVSIPFKEDALRCCDEVDPFAQAIGAVNTIIRRDGKLIGYNTDCEAAISAIEDALRGRSSSLSF</sequence>
<reference evidence="2" key="1">
    <citation type="journal article" date="2024" name="Proc. Natl. Acad. Sci. U.S.A.">
        <title>Extraordinary preservation of gene collinearity over three hundred million years revealed in homosporous lycophytes.</title>
        <authorList>
            <person name="Li C."/>
            <person name="Wickell D."/>
            <person name="Kuo L.Y."/>
            <person name="Chen X."/>
            <person name="Nie B."/>
            <person name="Liao X."/>
            <person name="Peng D."/>
            <person name="Ji J."/>
            <person name="Jenkins J."/>
            <person name="Williams M."/>
            <person name="Shu S."/>
            <person name="Plott C."/>
            <person name="Barry K."/>
            <person name="Rajasekar S."/>
            <person name="Grimwood J."/>
            <person name="Han X."/>
            <person name="Sun S."/>
            <person name="Hou Z."/>
            <person name="He W."/>
            <person name="Dai G."/>
            <person name="Sun C."/>
            <person name="Schmutz J."/>
            <person name="Leebens-Mack J.H."/>
            <person name="Li F.W."/>
            <person name="Wang L."/>
        </authorList>
    </citation>
    <scope>NUCLEOTIDE SEQUENCE [LARGE SCALE GENOMIC DNA]</scope>
    <source>
        <strain evidence="2">cv. PW_Plant_1</strain>
    </source>
</reference>
<name>A0ACC2AYH3_DIPCM</name>
<dbReference type="Proteomes" id="UP001162992">
    <property type="component" value="Chromosome 18"/>
</dbReference>
<comment type="caution">
    <text evidence="1">The sequence shown here is derived from an EMBL/GenBank/DDBJ whole genome shotgun (WGS) entry which is preliminary data.</text>
</comment>